<dbReference type="OrthoDB" id="7338835at2759"/>
<dbReference type="Proteomes" id="UP000504629">
    <property type="component" value="Unplaced"/>
</dbReference>
<accession>A0A6J2JM40</accession>
<protein>
    <submittedName>
        <fullName evidence="2">Uncharacterized protein LOC114243181</fullName>
    </submittedName>
</protein>
<dbReference type="KEGG" id="bman:114243181"/>
<keyword evidence="1" id="KW-1185">Reference proteome</keyword>
<dbReference type="AlphaFoldDB" id="A0A6J2JM40"/>
<name>A0A6J2JM40_BOMMA</name>
<dbReference type="RefSeq" id="XP_028030378.1">
    <property type="nucleotide sequence ID" value="XM_028174577.1"/>
</dbReference>
<evidence type="ECO:0000313" key="2">
    <source>
        <dbReference type="RefSeq" id="XP_028030378.1"/>
    </source>
</evidence>
<gene>
    <name evidence="2" type="primary">LOC114243181</name>
</gene>
<dbReference type="GeneID" id="114243181"/>
<sequence>MNENQINVTNSNKAKSRPLHGLKHLQEKCNIDSDVSNRKGKLDADKEIDDNNEDFKFQCKTFIEISKYFSSPLRKTASYISENCLVSYPNSFALEYKRGGLATEYIKFSNITLQPVYVRLFKLIPELDQIKFINLNLSCSKRIPPGLSFNMAFIYNDANEKPACNASLICVASRKTTTPCYQICKIELQIYAQKICKPNF</sequence>
<organism evidence="1 2">
    <name type="scientific">Bombyx mandarina</name>
    <name type="common">Wild silk moth</name>
    <name type="synonym">Wild silkworm</name>
    <dbReference type="NCBI Taxonomy" id="7092"/>
    <lineage>
        <taxon>Eukaryota</taxon>
        <taxon>Metazoa</taxon>
        <taxon>Ecdysozoa</taxon>
        <taxon>Arthropoda</taxon>
        <taxon>Hexapoda</taxon>
        <taxon>Insecta</taxon>
        <taxon>Pterygota</taxon>
        <taxon>Neoptera</taxon>
        <taxon>Endopterygota</taxon>
        <taxon>Lepidoptera</taxon>
        <taxon>Glossata</taxon>
        <taxon>Ditrysia</taxon>
        <taxon>Bombycoidea</taxon>
        <taxon>Bombycidae</taxon>
        <taxon>Bombycinae</taxon>
        <taxon>Bombyx</taxon>
    </lineage>
</organism>
<evidence type="ECO:0000313" key="1">
    <source>
        <dbReference type="Proteomes" id="UP000504629"/>
    </source>
</evidence>
<proteinExistence type="predicted"/>
<reference evidence="2" key="1">
    <citation type="submission" date="2025-08" db="UniProtKB">
        <authorList>
            <consortium name="RefSeq"/>
        </authorList>
    </citation>
    <scope>IDENTIFICATION</scope>
    <source>
        <tissue evidence="2">Silk gland</tissue>
    </source>
</reference>